<keyword evidence="5 11" id="KW-0808">Transferase</keyword>
<comment type="cofactor">
    <cofactor evidence="11">
        <name>Mn(2+)</name>
        <dbReference type="ChEBI" id="CHEBI:29035"/>
    </cofactor>
</comment>
<evidence type="ECO:0000256" key="8">
    <source>
        <dbReference type="ARBA" id="ARBA00022989"/>
    </source>
</evidence>
<keyword evidence="6 11" id="KW-0812">Transmembrane</keyword>
<dbReference type="Proteomes" id="UP000005204">
    <property type="component" value="Unassembled WGS sequence"/>
</dbReference>
<evidence type="ECO:0000313" key="14">
    <source>
        <dbReference type="EnsemblMetazoa" id="XP_037875320.1"/>
    </source>
</evidence>
<dbReference type="InterPro" id="IPR027791">
    <property type="entry name" value="Galactosyl_T_C"/>
</dbReference>
<dbReference type="InterPro" id="IPR003859">
    <property type="entry name" value="Galactosyl_T"/>
</dbReference>
<comment type="pathway">
    <text evidence="2 11">Protein modification; protein glycosylation.</text>
</comment>
<keyword evidence="8 11" id="KW-1133">Transmembrane helix</keyword>
<dbReference type="KEGG" id="bmor:101738885"/>
<dbReference type="GO" id="GO:0005975">
    <property type="term" value="P:carbohydrate metabolic process"/>
    <property type="evidence" value="ECO:0007669"/>
    <property type="project" value="InterPro"/>
</dbReference>
<comment type="function">
    <text evidence="11">Catalyzes the transfer of galactose onto proteins or lipids.</text>
</comment>
<dbReference type="AlphaFoldDB" id="A0A8R2R2X9"/>
<comment type="similarity">
    <text evidence="3 11">Belongs to the glycosyltransferase 7 family.</text>
</comment>
<evidence type="ECO:0000256" key="7">
    <source>
        <dbReference type="ARBA" id="ARBA00022968"/>
    </source>
</evidence>
<evidence type="ECO:0000313" key="15">
    <source>
        <dbReference type="Proteomes" id="UP000005204"/>
    </source>
</evidence>
<dbReference type="GO" id="GO:0033842">
    <property type="term" value="F:N-acetyl-beta-glucosaminyl-derivative 4-beta-N-acetylgalactosaminyltransferase activity"/>
    <property type="evidence" value="ECO:0007669"/>
    <property type="project" value="TreeGrafter"/>
</dbReference>
<protein>
    <recommendedName>
        <fullName evidence="11">Beta-1,4-N-acetylgalactosaminyltransferase</fullName>
        <ecNumber evidence="11">2.4.1.-</ecNumber>
    </recommendedName>
    <alternativeName>
        <fullName evidence="11">Beta-4-GalNAcT</fullName>
    </alternativeName>
</protein>
<name>A0A8R2R2X9_BOMMO</name>
<evidence type="ECO:0000256" key="1">
    <source>
        <dbReference type="ARBA" id="ARBA00004606"/>
    </source>
</evidence>
<dbReference type="GO" id="GO:0046872">
    <property type="term" value="F:metal ion binding"/>
    <property type="evidence" value="ECO:0007669"/>
    <property type="project" value="UniProtKB-UniRule"/>
</dbReference>
<dbReference type="GeneID" id="101738885"/>
<keyword evidence="7 11" id="KW-0735">Signal-anchor</keyword>
<proteinExistence type="inferred from homology"/>
<evidence type="ECO:0000256" key="9">
    <source>
        <dbReference type="ARBA" id="ARBA00023136"/>
    </source>
</evidence>
<dbReference type="EC" id="2.4.1.-" evidence="11"/>
<dbReference type="Gene3D" id="3.90.550.10">
    <property type="entry name" value="Spore Coat Polysaccharide Biosynthesis Protein SpsA, Chain A"/>
    <property type="match status" value="1"/>
</dbReference>
<dbReference type="GO" id="GO:0008378">
    <property type="term" value="F:galactosyltransferase activity"/>
    <property type="evidence" value="ECO:0007669"/>
    <property type="project" value="TreeGrafter"/>
</dbReference>
<dbReference type="GO" id="GO:0016020">
    <property type="term" value="C:membrane"/>
    <property type="evidence" value="ECO:0007669"/>
    <property type="project" value="UniProtKB-SubCell"/>
</dbReference>
<sequence>MPPLRMIFMFLFAVVAVNISNYIFYYRIYTPMNRNCFYVNRNISSQNSINTSTYLSFINNKDITSDNGVSETEYADLMVSLKGLYTFYPLEVKKQGLPRCPEKPPNLGPVVEDTVMKSLKAFDKLYSEVQIGGAYCPTKCVARQRVAIIVPFRNNKSRTNIRHLGTFMYMMHLFLMKQQLEYRIFVIEQANGNHPYNQGKLMNAGYTEVHRRRSGRYRFNCLIFHEPHIVPIDTRNLYRCSRFPRLLSSVLEKPDKSIKNLKFGNAVAISMEQFIRVNGFSNIYWDNDRYYEDLFNRLKNANYSIVRSNPLIGKYVQVKQFEVPVFNQSELAVTSSPLNLIDGLTTVKYKVNDFELKYIFTYINISLEDDFASTMEYPKVNST</sequence>
<evidence type="ECO:0000256" key="11">
    <source>
        <dbReference type="RuleBase" id="RU368121"/>
    </source>
</evidence>
<dbReference type="GO" id="GO:0006688">
    <property type="term" value="P:glycosphingolipid biosynthetic process"/>
    <property type="evidence" value="ECO:0007669"/>
    <property type="project" value="TreeGrafter"/>
</dbReference>
<accession>A0A8R2R2X9</accession>
<dbReference type="PRINTS" id="PR02050">
    <property type="entry name" value="B14GALTRFASE"/>
</dbReference>
<reference evidence="15" key="1">
    <citation type="journal article" date="2008" name="Insect Biochem. Mol. Biol.">
        <title>The genome of a lepidopteran model insect, the silkworm Bombyx mori.</title>
        <authorList>
            <consortium name="International Silkworm Genome Consortium"/>
        </authorList>
    </citation>
    <scope>NUCLEOTIDE SEQUENCE [LARGE SCALE GENOMIC DNA]</scope>
    <source>
        <strain evidence="15">p50T</strain>
    </source>
</reference>
<keyword evidence="11" id="KW-0479">Metal-binding</keyword>
<dbReference type="SUPFAM" id="SSF53448">
    <property type="entry name" value="Nucleotide-diphospho-sugar transferases"/>
    <property type="match status" value="1"/>
</dbReference>
<evidence type="ECO:0000256" key="10">
    <source>
        <dbReference type="ARBA" id="ARBA00023180"/>
    </source>
</evidence>
<dbReference type="PANTHER" id="PTHR19300">
    <property type="entry name" value="BETA-1,4-GALACTOSYLTRANSFERASE"/>
    <property type="match status" value="1"/>
</dbReference>
<keyword evidence="15" id="KW-1185">Reference proteome</keyword>
<dbReference type="GO" id="GO:0005794">
    <property type="term" value="C:Golgi apparatus"/>
    <property type="evidence" value="ECO:0007669"/>
    <property type="project" value="TreeGrafter"/>
</dbReference>
<dbReference type="Pfam" id="PF02709">
    <property type="entry name" value="Glyco_transf_7C"/>
    <property type="match status" value="1"/>
</dbReference>
<evidence type="ECO:0000259" key="13">
    <source>
        <dbReference type="Pfam" id="PF13733"/>
    </source>
</evidence>
<dbReference type="PANTHER" id="PTHR19300:SF57">
    <property type="entry name" value="BETA-1,4-N-ACETYLGALACTOSAMINYLTRANSFERASE"/>
    <property type="match status" value="1"/>
</dbReference>
<feature type="transmembrane region" description="Helical" evidence="11">
    <location>
        <begin position="6"/>
        <end position="25"/>
    </location>
</feature>
<dbReference type="InterPro" id="IPR029044">
    <property type="entry name" value="Nucleotide-diphossugar_trans"/>
</dbReference>
<evidence type="ECO:0000256" key="2">
    <source>
        <dbReference type="ARBA" id="ARBA00004922"/>
    </source>
</evidence>
<dbReference type="EnsemblMetazoa" id="XM_038019392.1">
    <property type="protein sequence ID" value="XP_037875320.1"/>
    <property type="gene ID" value="LOC101738885"/>
</dbReference>
<evidence type="ECO:0000256" key="6">
    <source>
        <dbReference type="ARBA" id="ARBA00022692"/>
    </source>
</evidence>
<keyword evidence="11" id="KW-0464">Manganese</keyword>
<reference evidence="14" key="2">
    <citation type="submission" date="2022-06" db="UniProtKB">
        <authorList>
            <consortium name="EnsemblMetazoa"/>
        </authorList>
    </citation>
    <scope>IDENTIFICATION</scope>
    <source>
        <strain evidence="14">p50T (Dazao)</strain>
    </source>
</reference>
<keyword evidence="4 11" id="KW-0328">Glycosyltransferase</keyword>
<evidence type="ECO:0000256" key="5">
    <source>
        <dbReference type="ARBA" id="ARBA00022679"/>
    </source>
</evidence>
<keyword evidence="9 11" id="KW-0472">Membrane</keyword>
<keyword evidence="10 11" id="KW-0325">Glycoprotein</keyword>
<dbReference type="Pfam" id="PF13733">
    <property type="entry name" value="Glyco_transf_7N"/>
    <property type="match status" value="1"/>
</dbReference>
<evidence type="ECO:0000256" key="4">
    <source>
        <dbReference type="ARBA" id="ARBA00022676"/>
    </source>
</evidence>
<evidence type="ECO:0000259" key="12">
    <source>
        <dbReference type="Pfam" id="PF02709"/>
    </source>
</evidence>
<evidence type="ECO:0000256" key="3">
    <source>
        <dbReference type="ARBA" id="ARBA00005735"/>
    </source>
</evidence>
<organism evidence="14 15">
    <name type="scientific">Bombyx mori</name>
    <name type="common">Silk moth</name>
    <dbReference type="NCBI Taxonomy" id="7091"/>
    <lineage>
        <taxon>Eukaryota</taxon>
        <taxon>Metazoa</taxon>
        <taxon>Ecdysozoa</taxon>
        <taxon>Arthropoda</taxon>
        <taxon>Hexapoda</taxon>
        <taxon>Insecta</taxon>
        <taxon>Pterygota</taxon>
        <taxon>Neoptera</taxon>
        <taxon>Endopterygota</taxon>
        <taxon>Lepidoptera</taxon>
        <taxon>Glossata</taxon>
        <taxon>Ditrysia</taxon>
        <taxon>Bombycoidea</taxon>
        <taxon>Bombycidae</taxon>
        <taxon>Bombycinae</taxon>
        <taxon>Bombyx</taxon>
    </lineage>
</organism>
<feature type="domain" description="Galactosyltransferase N-terminal" evidence="13">
    <location>
        <begin position="100"/>
        <end position="241"/>
    </location>
</feature>
<feature type="domain" description="Galactosyltransferase C-terminal" evidence="12">
    <location>
        <begin position="262"/>
        <end position="319"/>
    </location>
</feature>
<dbReference type="RefSeq" id="XP_037875320.1">
    <property type="nucleotide sequence ID" value="XM_038019392.2"/>
</dbReference>
<dbReference type="InterPro" id="IPR027995">
    <property type="entry name" value="Galactosyl_T_N"/>
</dbReference>
<comment type="subcellular location">
    <subcellularLocation>
        <location evidence="1 11">Membrane</location>
        <topology evidence="1 11">Single-pass type II membrane protein</topology>
    </subcellularLocation>
</comment>